<gene>
    <name evidence="3" type="ORF">BMF94_4396</name>
</gene>
<reference evidence="3 4" key="1">
    <citation type="journal article" date="2018" name="Front. Microbiol.">
        <title>Prospects for Fungal Bioremediation of Acidic Radioactive Waste Sites: Characterization and Genome Sequence of Rhodotorula taiwanensis MD1149.</title>
        <authorList>
            <person name="Tkavc R."/>
            <person name="Matrosova V.Y."/>
            <person name="Grichenko O.E."/>
            <person name="Gostincar C."/>
            <person name="Volpe R.P."/>
            <person name="Klimenkova P."/>
            <person name="Gaidamakova E.K."/>
            <person name="Zhou C.E."/>
            <person name="Stewart B.J."/>
            <person name="Lyman M.G."/>
            <person name="Malfatti S.A."/>
            <person name="Rubinfeld B."/>
            <person name="Courtot M."/>
            <person name="Singh J."/>
            <person name="Dalgard C.L."/>
            <person name="Hamilton T."/>
            <person name="Frey K.G."/>
            <person name="Gunde-Cimerman N."/>
            <person name="Dugan L."/>
            <person name="Daly M.J."/>
        </authorList>
    </citation>
    <scope>NUCLEOTIDE SEQUENCE [LARGE SCALE GENOMIC DNA]</scope>
    <source>
        <strain evidence="3 4">MD1149</strain>
    </source>
</reference>
<feature type="compositionally biased region" description="Polar residues" evidence="1">
    <location>
        <begin position="544"/>
        <end position="558"/>
    </location>
</feature>
<dbReference type="STRING" id="741276.A0A2S5B720"/>
<feature type="region of interest" description="Disordered" evidence="1">
    <location>
        <begin position="1"/>
        <end position="107"/>
    </location>
</feature>
<proteinExistence type="predicted"/>
<keyword evidence="4" id="KW-1185">Reference proteome</keyword>
<dbReference type="PANTHER" id="PTHR18063">
    <property type="entry name" value="NF-E2 INDUCIBLE PROTEIN"/>
    <property type="match status" value="1"/>
</dbReference>
<evidence type="ECO:0000256" key="1">
    <source>
        <dbReference type="SAM" id="MobiDB-lite"/>
    </source>
</evidence>
<dbReference type="InterPro" id="IPR007518">
    <property type="entry name" value="MINDY"/>
</dbReference>
<feature type="region of interest" description="Disordered" evidence="1">
    <location>
        <begin position="518"/>
        <end position="584"/>
    </location>
</feature>
<dbReference type="GO" id="GO:0071944">
    <property type="term" value="C:cell periphery"/>
    <property type="evidence" value="ECO:0007669"/>
    <property type="project" value="TreeGrafter"/>
</dbReference>
<dbReference type="Pfam" id="PF04424">
    <property type="entry name" value="MINDY_DUB"/>
    <property type="match status" value="1"/>
</dbReference>
<feature type="domain" description="MINDY deubiquitinase" evidence="2">
    <location>
        <begin position="150"/>
        <end position="462"/>
    </location>
</feature>
<dbReference type="AlphaFoldDB" id="A0A2S5B720"/>
<dbReference type="PANTHER" id="PTHR18063:SF6">
    <property type="entry name" value="UBIQUITIN CARBOXYL-TERMINAL HYDROLASE"/>
    <property type="match status" value="1"/>
</dbReference>
<dbReference type="InterPro" id="IPR033979">
    <property type="entry name" value="MINDY_domain"/>
</dbReference>
<evidence type="ECO:0000313" key="4">
    <source>
        <dbReference type="Proteomes" id="UP000237144"/>
    </source>
</evidence>
<comment type="caution">
    <text evidence="3">The sequence shown here is derived from an EMBL/GenBank/DDBJ whole genome shotgun (WGS) entry which is preliminary data.</text>
</comment>
<dbReference type="OrthoDB" id="10261212at2759"/>
<feature type="region of interest" description="Disordered" evidence="1">
    <location>
        <begin position="471"/>
        <end position="502"/>
    </location>
</feature>
<feature type="compositionally biased region" description="Basic and acidic residues" evidence="1">
    <location>
        <begin position="528"/>
        <end position="537"/>
    </location>
</feature>
<name>A0A2S5B720_9BASI</name>
<dbReference type="GO" id="GO:0005829">
    <property type="term" value="C:cytosol"/>
    <property type="evidence" value="ECO:0007669"/>
    <property type="project" value="TreeGrafter"/>
</dbReference>
<dbReference type="GO" id="GO:0016807">
    <property type="term" value="F:cysteine-type carboxypeptidase activity"/>
    <property type="evidence" value="ECO:0007669"/>
    <property type="project" value="TreeGrafter"/>
</dbReference>
<feature type="compositionally biased region" description="Low complexity" evidence="1">
    <location>
        <begin position="32"/>
        <end position="43"/>
    </location>
</feature>
<dbReference type="GO" id="GO:0071108">
    <property type="term" value="P:protein K48-linked deubiquitination"/>
    <property type="evidence" value="ECO:0007669"/>
    <property type="project" value="TreeGrafter"/>
</dbReference>
<sequence>MANDAAASEHAEPSAVQVGPQTDDDGERARSTTAHEPQTTATTVDQTKPAAQLPSEEGGAPDGPPPTTTPEQLAQQLADFKVDAPTAARTTTSRTRRLSAEREPSRADGAVEEEWLLKEIFWPPLPPSPSDPVDPSSRHPAGFVVDPSLKVKIVCQNENGPCSLIALCNILILRNDLHIPPGRESVSYSYLSNLLADYFLSHPPQTPSIASGPDDHVSSVLSILPQTRHGINLNPRFDRIDGFTSNPASGSDSPSVVRAPELALFALANIPLLHGWLADPSYGAETHAAVLDAGNFDKAMERVVEGAEIVGGGGVERLKWLSEGGGDASEEEMLDFVEKRSQWSPQEESKAQRAQRLHSFLEATSTQLTYPGLAALCQSPALLPPSGLAALFRNSHLSVLYRRPTVPHPRIVHGERGSQASFVPPGPELFTLVTDAGLGTEGAIVWESLGDVDGGGSDFYDARLRRARIRGGDWVGGGTSSGRTRGESATQRLNPEETPCTGDHDLALAQQLQAEEDAYTSAQLQHAEQQRRHEQNPRTDVPAPQTSGRPPASATSPAQGVGRGKASRGKDGAKGKKDEKCLVM</sequence>
<dbReference type="Proteomes" id="UP000237144">
    <property type="component" value="Unassembled WGS sequence"/>
</dbReference>
<feature type="compositionally biased region" description="Basic and acidic residues" evidence="1">
    <location>
        <begin position="568"/>
        <end position="584"/>
    </location>
</feature>
<dbReference type="EMBL" id="PJQD01000048">
    <property type="protein sequence ID" value="POY72569.1"/>
    <property type="molecule type" value="Genomic_DNA"/>
</dbReference>
<evidence type="ECO:0000313" key="3">
    <source>
        <dbReference type="EMBL" id="POY72569.1"/>
    </source>
</evidence>
<dbReference type="GO" id="GO:0004843">
    <property type="term" value="F:cysteine-type deubiquitinase activity"/>
    <property type="evidence" value="ECO:0007669"/>
    <property type="project" value="InterPro"/>
</dbReference>
<evidence type="ECO:0000259" key="2">
    <source>
        <dbReference type="Pfam" id="PF04424"/>
    </source>
</evidence>
<dbReference type="GO" id="GO:1990380">
    <property type="term" value="F:K48-linked deubiquitinase activity"/>
    <property type="evidence" value="ECO:0007669"/>
    <property type="project" value="InterPro"/>
</dbReference>
<accession>A0A2S5B720</accession>
<protein>
    <recommendedName>
        <fullName evidence="2">MINDY deubiquitinase domain-containing protein</fullName>
    </recommendedName>
</protein>
<organism evidence="3 4">
    <name type="scientific">Rhodotorula taiwanensis</name>
    <dbReference type="NCBI Taxonomy" id="741276"/>
    <lineage>
        <taxon>Eukaryota</taxon>
        <taxon>Fungi</taxon>
        <taxon>Dikarya</taxon>
        <taxon>Basidiomycota</taxon>
        <taxon>Pucciniomycotina</taxon>
        <taxon>Microbotryomycetes</taxon>
        <taxon>Sporidiobolales</taxon>
        <taxon>Sporidiobolaceae</taxon>
        <taxon>Rhodotorula</taxon>
    </lineage>
</organism>